<reference evidence="1" key="1">
    <citation type="submission" date="2021-01" db="EMBL/GenBank/DDBJ databases">
        <authorList>
            <person name="Corre E."/>
            <person name="Pelletier E."/>
            <person name="Niang G."/>
            <person name="Scheremetjew M."/>
            <person name="Finn R."/>
            <person name="Kale V."/>
            <person name="Holt S."/>
            <person name="Cochrane G."/>
            <person name="Meng A."/>
            <person name="Brown T."/>
            <person name="Cohen L."/>
        </authorList>
    </citation>
    <scope>NUCLEOTIDE SEQUENCE</scope>
    <source>
        <strain evidence="1">MM31A-1</strain>
    </source>
</reference>
<name>A0A7S3V7P9_9STRA</name>
<dbReference type="EMBL" id="HBIO01009102">
    <property type="protein sequence ID" value="CAE0462137.1"/>
    <property type="molecule type" value="Transcribed_RNA"/>
</dbReference>
<protein>
    <submittedName>
        <fullName evidence="1">Uncharacterized protein</fullName>
    </submittedName>
</protein>
<accession>A0A7S3V7P9</accession>
<sequence length="396" mass="43433">MEEAIRGKQRLEVRMGKTCDVNRSSNKKRSARTKCVSFVVLVILLIDPASTTNIVANILPTCNASTASSPLPTSSSTTSIGISGYRETFDNGDKQQILTHDNASTFSFQRFQSSKSIRKAILPSSPPSFKSFQGKDGRKGCVSSTKLGGDWVLAQSKQVAVDATTEEVLKAYLTGELQERWNTKEVLECTITCKNTDTPIEGNPMNYRDVRNGMSTTVGRNSIAGTRGGNRKITRHNPMAATLMNLKSKYYQQDLVLKSQRVITSHTGIMKYSQTISIDQVGHDNYSVMIRLDDSDNIHKNGNGATSTKKKPFDALSVHVALEQDGDNVNIYANGVMKVNRKVVPNLIIFDASGIAGSMSGKATLWLAPYFEKRKRTMKAKVNSSGMDVGMGSMYE</sequence>
<evidence type="ECO:0000313" key="1">
    <source>
        <dbReference type="EMBL" id="CAE0462137.1"/>
    </source>
</evidence>
<gene>
    <name evidence="1" type="ORF">CDEB00056_LOCUS6978</name>
</gene>
<proteinExistence type="predicted"/>
<organism evidence="1">
    <name type="scientific">Chaetoceros debilis</name>
    <dbReference type="NCBI Taxonomy" id="122233"/>
    <lineage>
        <taxon>Eukaryota</taxon>
        <taxon>Sar</taxon>
        <taxon>Stramenopiles</taxon>
        <taxon>Ochrophyta</taxon>
        <taxon>Bacillariophyta</taxon>
        <taxon>Coscinodiscophyceae</taxon>
        <taxon>Chaetocerotophycidae</taxon>
        <taxon>Chaetocerotales</taxon>
        <taxon>Chaetocerotaceae</taxon>
        <taxon>Chaetoceros</taxon>
    </lineage>
</organism>
<dbReference type="AlphaFoldDB" id="A0A7S3V7P9"/>